<dbReference type="InterPro" id="IPR008280">
    <property type="entry name" value="Tub_FtsZ_C"/>
</dbReference>
<dbReference type="AlphaFoldDB" id="A0A401SIH2"/>
<feature type="compositionally biased region" description="Basic and acidic residues" evidence="9">
    <location>
        <begin position="221"/>
        <end position="231"/>
    </location>
</feature>
<sequence length="231" mass="25933">MHQNYTHMVAAALAFQMVATAGQPQQSPEKAASAVGVSRLRQYGRPESILRVDRCEQQLLQRREIVHLQAGQCGNQIGAKSWEVSDEHDIDPTVAYHGDSDLQLERINVYYNEATDGKYVSRAILMDLELGLLSTFGQISSPDNFEFGQNCVGNNWAKEPYTNGAELIDSVLDVRRAFLHWYAGEGMDEMVFSETESNLNDLVSEYQQERDATVGDESEFEEKGESENCIL</sequence>
<evidence type="ECO:0000256" key="2">
    <source>
        <dbReference type="ARBA" id="ARBA00004245"/>
    </source>
</evidence>
<dbReference type="InterPro" id="IPR023123">
    <property type="entry name" value="Tubulin_C"/>
</dbReference>
<dbReference type="InterPro" id="IPR002453">
    <property type="entry name" value="Beta_tubulin"/>
</dbReference>
<gene>
    <name evidence="12" type="ORF">chiPu_0008657</name>
</gene>
<feature type="region of interest" description="Disordered" evidence="9">
    <location>
        <begin position="212"/>
        <end position="231"/>
    </location>
</feature>
<keyword evidence="5" id="KW-0493">Microtubule</keyword>
<dbReference type="InterPro" id="IPR000217">
    <property type="entry name" value="Tubulin"/>
</dbReference>
<dbReference type="InterPro" id="IPR003008">
    <property type="entry name" value="Tubulin_FtsZ_GTPase"/>
</dbReference>
<evidence type="ECO:0000256" key="3">
    <source>
        <dbReference type="ARBA" id="ARBA00009636"/>
    </source>
</evidence>
<keyword evidence="7" id="KW-0342">GTP-binding</keyword>
<accession>A0A401SIH2</accession>
<keyword evidence="13" id="KW-1185">Reference proteome</keyword>
<keyword evidence="4" id="KW-0963">Cytoplasm</keyword>
<comment type="similarity">
    <text evidence="3">Belongs to the tubulin family.</text>
</comment>
<keyword evidence="10" id="KW-0732">Signal</keyword>
<dbReference type="InterPro" id="IPR036525">
    <property type="entry name" value="Tubulin/FtsZ_GTPase_sf"/>
</dbReference>
<evidence type="ECO:0000313" key="12">
    <source>
        <dbReference type="EMBL" id="GCC30209.1"/>
    </source>
</evidence>
<evidence type="ECO:0000256" key="8">
    <source>
        <dbReference type="ARBA" id="ARBA00023212"/>
    </source>
</evidence>
<dbReference type="SUPFAM" id="SSF55307">
    <property type="entry name" value="Tubulin C-terminal domain-like"/>
    <property type="match status" value="1"/>
</dbReference>
<evidence type="ECO:0000256" key="5">
    <source>
        <dbReference type="ARBA" id="ARBA00022701"/>
    </source>
</evidence>
<dbReference type="PANTHER" id="PTHR36527">
    <property type="entry name" value="OS01G0282866 PROTEIN"/>
    <property type="match status" value="1"/>
</dbReference>
<evidence type="ECO:0000313" key="13">
    <source>
        <dbReference type="Proteomes" id="UP000287033"/>
    </source>
</evidence>
<dbReference type="Pfam" id="PF00091">
    <property type="entry name" value="Tubulin"/>
    <property type="match status" value="1"/>
</dbReference>
<protein>
    <recommendedName>
        <fullName evidence="11">Tubulin/FtsZ GTPase domain-containing protein</fullName>
    </recommendedName>
</protein>
<keyword evidence="6" id="KW-0547">Nucleotide-binding</keyword>
<evidence type="ECO:0000259" key="11">
    <source>
        <dbReference type="Pfam" id="PF00091"/>
    </source>
</evidence>
<dbReference type="PANTHER" id="PTHR36527:SF3">
    <property type="entry name" value="OS01G0282866 PROTEIN"/>
    <property type="match status" value="1"/>
</dbReference>
<evidence type="ECO:0000256" key="6">
    <source>
        <dbReference type="ARBA" id="ARBA00022741"/>
    </source>
</evidence>
<dbReference type="GO" id="GO:0005200">
    <property type="term" value="F:structural constituent of cytoskeleton"/>
    <property type="evidence" value="ECO:0007669"/>
    <property type="project" value="InterPro"/>
</dbReference>
<comment type="cofactor">
    <cofactor evidence="1">
        <name>Mg(2+)</name>
        <dbReference type="ChEBI" id="CHEBI:18420"/>
    </cofactor>
</comment>
<organism evidence="12 13">
    <name type="scientific">Chiloscyllium punctatum</name>
    <name type="common">Brownbanded bambooshark</name>
    <name type="synonym">Hemiscyllium punctatum</name>
    <dbReference type="NCBI Taxonomy" id="137246"/>
    <lineage>
        <taxon>Eukaryota</taxon>
        <taxon>Metazoa</taxon>
        <taxon>Chordata</taxon>
        <taxon>Craniata</taxon>
        <taxon>Vertebrata</taxon>
        <taxon>Chondrichthyes</taxon>
        <taxon>Elasmobranchii</taxon>
        <taxon>Galeomorphii</taxon>
        <taxon>Galeoidea</taxon>
        <taxon>Orectolobiformes</taxon>
        <taxon>Hemiscylliidae</taxon>
        <taxon>Chiloscyllium</taxon>
    </lineage>
</organism>
<dbReference type="GO" id="GO:0007017">
    <property type="term" value="P:microtubule-based process"/>
    <property type="evidence" value="ECO:0007669"/>
    <property type="project" value="InterPro"/>
</dbReference>
<evidence type="ECO:0000256" key="7">
    <source>
        <dbReference type="ARBA" id="ARBA00023134"/>
    </source>
</evidence>
<evidence type="ECO:0000256" key="1">
    <source>
        <dbReference type="ARBA" id="ARBA00001946"/>
    </source>
</evidence>
<dbReference type="GO" id="GO:0005525">
    <property type="term" value="F:GTP binding"/>
    <property type="evidence" value="ECO:0007669"/>
    <property type="project" value="UniProtKB-KW"/>
</dbReference>
<keyword evidence="8" id="KW-0206">Cytoskeleton</keyword>
<dbReference type="GO" id="GO:0005874">
    <property type="term" value="C:microtubule"/>
    <property type="evidence" value="ECO:0007669"/>
    <property type="project" value="UniProtKB-KW"/>
</dbReference>
<comment type="caution">
    <text evidence="12">The sequence shown here is derived from an EMBL/GenBank/DDBJ whole genome shotgun (WGS) entry which is preliminary data.</text>
</comment>
<dbReference type="PRINTS" id="PR01161">
    <property type="entry name" value="TUBULIN"/>
</dbReference>
<dbReference type="OMA" id="EIMEDAH"/>
<evidence type="ECO:0000256" key="10">
    <source>
        <dbReference type="SAM" id="SignalP"/>
    </source>
</evidence>
<feature type="domain" description="Tubulin/FtsZ GTPase" evidence="11">
    <location>
        <begin position="64"/>
        <end position="173"/>
    </location>
</feature>
<feature type="signal peptide" evidence="10">
    <location>
        <begin position="1"/>
        <end position="22"/>
    </location>
</feature>
<dbReference type="SUPFAM" id="SSF52490">
    <property type="entry name" value="Tubulin nucleotide-binding domain-like"/>
    <property type="match status" value="1"/>
</dbReference>
<dbReference type="Gene3D" id="1.10.287.600">
    <property type="entry name" value="Helix hairpin bin"/>
    <property type="match status" value="1"/>
</dbReference>
<evidence type="ECO:0000256" key="9">
    <source>
        <dbReference type="SAM" id="MobiDB-lite"/>
    </source>
</evidence>
<dbReference type="STRING" id="137246.A0A401SIH2"/>
<dbReference type="PRINTS" id="PR01163">
    <property type="entry name" value="BETATUBULIN"/>
</dbReference>
<dbReference type="Gene3D" id="3.40.50.1440">
    <property type="entry name" value="Tubulin/FtsZ, GTPase domain"/>
    <property type="match status" value="1"/>
</dbReference>
<reference evidence="12 13" key="1">
    <citation type="journal article" date="2018" name="Nat. Ecol. Evol.">
        <title>Shark genomes provide insights into elasmobranch evolution and the origin of vertebrates.</title>
        <authorList>
            <person name="Hara Y"/>
            <person name="Yamaguchi K"/>
            <person name="Onimaru K"/>
            <person name="Kadota M"/>
            <person name="Koyanagi M"/>
            <person name="Keeley SD"/>
            <person name="Tatsumi K"/>
            <person name="Tanaka K"/>
            <person name="Motone F"/>
            <person name="Kageyama Y"/>
            <person name="Nozu R"/>
            <person name="Adachi N"/>
            <person name="Nishimura O"/>
            <person name="Nakagawa R"/>
            <person name="Tanegashima C"/>
            <person name="Kiyatake I"/>
            <person name="Matsumoto R"/>
            <person name="Murakumo K"/>
            <person name="Nishida K"/>
            <person name="Terakita A"/>
            <person name="Kuratani S"/>
            <person name="Sato K"/>
            <person name="Hyodo S Kuraku.S."/>
        </authorList>
    </citation>
    <scope>NUCLEOTIDE SEQUENCE [LARGE SCALE GENOMIC DNA]</scope>
</reference>
<dbReference type="OrthoDB" id="1662883at2759"/>
<comment type="subcellular location">
    <subcellularLocation>
        <location evidence="2">Cytoplasm</location>
        <location evidence="2">Cytoskeleton</location>
    </subcellularLocation>
</comment>
<dbReference type="EMBL" id="BEZZ01000290">
    <property type="protein sequence ID" value="GCC30209.1"/>
    <property type="molecule type" value="Genomic_DNA"/>
</dbReference>
<dbReference type="Proteomes" id="UP000287033">
    <property type="component" value="Unassembled WGS sequence"/>
</dbReference>
<proteinExistence type="inferred from homology"/>
<dbReference type="GO" id="GO:0003924">
    <property type="term" value="F:GTPase activity"/>
    <property type="evidence" value="ECO:0007669"/>
    <property type="project" value="InterPro"/>
</dbReference>
<name>A0A401SIH2_CHIPU</name>
<evidence type="ECO:0000256" key="4">
    <source>
        <dbReference type="ARBA" id="ARBA00022490"/>
    </source>
</evidence>
<feature type="chain" id="PRO_5019521897" description="Tubulin/FtsZ GTPase domain-containing protein" evidence="10">
    <location>
        <begin position="23"/>
        <end position="231"/>
    </location>
</feature>